<evidence type="ECO:0000313" key="2">
    <source>
        <dbReference type="EMBL" id="SPJ22894.1"/>
    </source>
</evidence>
<proteinExistence type="predicted"/>
<dbReference type="EMBL" id="ONZF01000001">
    <property type="protein sequence ID" value="SPJ22894.1"/>
    <property type="molecule type" value="Genomic_DNA"/>
</dbReference>
<keyword evidence="1" id="KW-0732">Signal</keyword>
<evidence type="ECO:0000313" key="3">
    <source>
        <dbReference type="Proteomes" id="UP000244912"/>
    </source>
</evidence>
<evidence type="ECO:0000256" key="1">
    <source>
        <dbReference type="SAM" id="SignalP"/>
    </source>
</evidence>
<sequence>MKRLICLLLVAMTVMACGRIPTPGLGFLTNVRPSDPLPYDANLSADGDETEFRVAVESRGAGLEAVRETVRFYGTRHCLTTFGSSAIVWGAQPGAPEAWIGTRAQNGRTVYSGRCLGR</sequence>
<dbReference type="OrthoDB" id="7659281at2"/>
<evidence type="ECO:0008006" key="4">
    <source>
        <dbReference type="Google" id="ProtNLM"/>
    </source>
</evidence>
<name>A0A2R8BRU5_9RHOB</name>
<dbReference type="Proteomes" id="UP000244912">
    <property type="component" value="Unassembled WGS sequence"/>
</dbReference>
<feature type="chain" id="PRO_5015353602" description="Lipoprotein" evidence="1">
    <location>
        <begin position="17"/>
        <end position="118"/>
    </location>
</feature>
<gene>
    <name evidence="2" type="ORF">PAA8504_00693</name>
</gene>
<dbReference type="RefSeq" id="WP_108892728.1">
    <property type="nucleotide sequence ID" value="NZ_ONZF01000001.1"/>
</dbReference>
<protein>
    <recommendedName>
        <fullName evidence="4">Lipoprotein</fullName>
    </recommendedName>
</protein>
<accession>A0A2R8BRU5</accession>
<keyword evidence="3" id="KW-1185">Reference proteome</keyword>
<feature type="signal peptide" evidence="1">
    <location>
        <begin position="1"/>
        <end position="16"/>
    </location>
</feature>
<organism evidence="2 3">
    <name type="scientific">Palleronia abyssalis</name>
    <dbReference type="NCBI Taxonomy" id="1501240"/>
    <lineage>
        <taxon>Bacteria</taxon>
        <taxon>Pseudomonadati</taxon>
        <taxon>Pseudomonadota</taxon>
        <taxon>Alphaproteobacteria</taxon>
        <taxon>Rhodobacterales</taxon>
        <taxon>Roseobacteraceae</taxon>
        <taxon>Palleronia</taxon>
    </lineage>
</organism>
<reference evidence="2 3" key="1">
    <citation type="submission" date="2018-03" db="EMBL/GenBank/DDBJ databases">
        <authorList>
            <person name="Keele B.F."/>
        </authorList>
    </citation>
    <scope>NUCLEOTIDE SEQUENCE [LARGE SCALE GENOMIC DNA]</scope>
    <source>
        <strain evidence="2 3">CECT 8504</strain>
    </source>
</reference>
<dbReference type="AlphaFoldDB" id="A0A2R8BRU5"/>
<dbReference type="PROSITE" id="PS51257">
    <property type="entry name" value="PROKAR_LIPOPROTEIN"/>
    <property type="match status" value="1"/>
</dbReference>